<accession>A0AAU7GGT8</accession>
<organism evidence="2">
    <name type="scientific">Leifsonia sp. NPDC080035</name>
    <dbReference type="NCBI Taxonomy" id="3143936"/>
    <lineage>
        <taxon>Bacteria</taxon>
        <taxon>Bacillati</taxon>
        <taxon>Actinomycetota</taxon>
        <taxon>Actinomycetes</taxon>
        <taxon>Micrococcales</taxon>
        <taxon>Microbacteriaceae</taxon>
        <taxon>Leifsonia</taxon>
    </lineage>
</organism>
<feature type="compositionally biased region" description="Acidic residues" evidence="1">
    <location>
        <begin position="275"/>
        <end position="287"/>
    </location>
</feature>
<dbReference type="Gene3D" id="1.10.10.10">
    <property type="entry name" value="Winged helix-like DNA-binding domain superfamily/Winged helix DNA-binding domain"/>
    <property type="match status" value="2"/>
</dbReference>
<evidence type="ECO:0008006" key="3">
    <source>
        <dbReference type="Google" id="ProtNLM"/>
    </source>
</evidence>
<dbReference type="RefSeq" id="WP_348789266.1">
    <property type="nucleotide sequence ID" value="NZ_CP157390.1"/>
</dbReference>
<feature type="region of interest" description="Disordered" evidence="1">
    <location>
        <begin position="53"/>
        <end position="146"/>
    </location>
</feature>
<gene>
    <name evidence="2" type="ORF">AAME72_05660</name>
</gene>
<dbReference type="AlphaFoldDB" id="A0AAU7GGT8"/>
<evidence type="ECO:0000313" key="2">
    <source>
        <dbReference type="EMBL" id="XBM49348.1"/>
    </source>
</evidence>
<evidence type="ECO:0000256" key="1">
    <source>
        <dbReference type="SAM" id="MobiDB-lite"/>
    </source>
</evidence>
<reference evidence="2" key="1">
    <citation type="submission" date="2024-05" db="EMBL/GenBank/DDBJ databases">
        <title>The Natural Products Discovery Center: Release of the First 8490 Sequenced Strains for Exploring Actinobacteria Biosynthetic Diversity.</title>
        <authorList>
            <person name="Kalkreuter E."/>
            <person name="Kautsar S.A."/>
            <person name="Yang D."/>
            <person name="Bader C.D."/>
            <person name="Teijaro C.N."/>
            <person name="Fluegel L."/>
            <person name="Davis C.M."/>
            <person name="Simpson J.R."/>
            <person name="Lauterbach L."/>
            <person name="Steele A.D."/>
            <person name="Gui C."/>
            <person name="Meng S."/>
            <person name="Li G."/>
            <person name="Viehrig K."/>
            <person name="Ye F."/>
            <person name="Su P."/>
            <person name="Kiefer A.F."/>
            <person name="Nichols A."/>
            <person name="Cepeda A.J."/>
            <person name="Yan W."/>
            <person name="Fan B."/>
            <person name="Jiang Y."/>
            <person name="Adhikari A."/>
            <person name="Zheng C.-J."/>
            <person name="Schuster L."/>
            <person name="Cowan T.M."/>
            <person name="Smanski M.J."/>
            <person name="Chevrette M.G."/>
            <person name="de Carvalho L.P.S."/>
            <person name="Shen B."/>
        </authorList>
    </citation>
    <scope>NUCLEOTIDE SEQUENCE</scope>
    <source>
        <strain evidence="2">NPDC080035</strain>
    </source>
</reference>
<dbReference type="SUPFAM" id="SSF46785">
    <property type="entry name" value="Winged helix' DNA-binding domain"/>
    <property type="match status" value="2"/>
</dbReference>
<dbReference type="InterPro" id="IPR036388">
    <property type="entry name" value="WH-like_DNA-bd_sf"/>
</dbReference>
<name>A0AAU7GGT8_9MICO</name>
<feature type="compositionally biased region" description="Basic and acidic residues" evidence="1">
    <location>
        <begin position="71"/>
        <end position="101"/>
    </location>
</feature>
<dbReference type="InterPro" id="IPR036390">
    <property type="entry name" value="WH_DNA-bd_sf"/>
</dbReference>
<proteinExistence type="predicted"/>
<dbReference type="EMBL" id="CP157390">
    <property type="protein sequence ID" value="XBM49348.1"/>
    <property type="molecule type" value="Genomic_DNA"/>
</dbReference>
<sequence length="287" mass="32163">MTTIDDSNTTPPGYWFGEIEHRLRSRMRDELRELGLRRGGWRVLHLLADGPASAEELSERLPTGRRGHHGHGGERGHGERGHGERRDPRAEWMRGHAEAHHPHPGYNRADCAHAEDPHGPGHEHGHDRPRDHHHHHDHSTDHSAEGAFERGFVRGFDRGARFHRPPFGPFGPVPPFGRGHGRGFGHRRPGMVDRVLADFVERGWVWFDGDRATLTDEGRAAHDAAFERVRSVRSSLADGVDEQDLATTLATLQAMARNLGWTPSDAHSDEHGDEHADEGDSPDTSER</sequence>
<feature type="region of interest" description="Disordered" evidence="1">
    <location>
        <begin position="260"/>
        <end position="287"/>
    </location>
</feature>
<protein>
    <recommendedName>
        <fullName evidence="3">HTH marR-type domain-containing protein</fullName>
    </recommendedName>
</protein>
<feature type="compositionally biased region" description="Basic and acidic residues" evidence="1">
    <location>
        <begin position="110"/>
        <end position="130"/>
    </location>
</feature>